<dbReference type="SUPFAM" id="SSF50022">
    <property type="entry name" value="ISP domain"/>
    <property type="match status" value="1"/>
</dbReference>
<reference evidence="8 9" key="1">
    <citation type="submission" date="2020-08" db="EMBL/GenBank/DDBJ databases">
        <title>Sequencing the genomes of 1000 actinobacteria strains.</title>
        <authorList>
            <person name="Klenk H.-P."/>
        </authorList>
    </citation>
    <scope>NUCLEOTIDE SEQUENCE [LARGE SCALE GENOMIC DNA]</scope>
    <source>
        <strain evidence="8 9">DSM 105498</strain>
    </source>
</reference>
<comment type="similarity">
    <text evidence="1">Belongs to the bacterial ring-hydroxylating dioxygenase alpha subunit family.</text>
</comment>
<dbReference type="PROSITE" id="PS00570">
    <property type="entry name" value="RING_HYDROXYL_ALPHA"/>
    <property type="match status" value="1"/>
</dbReference>
<dbReference type="Proteomes" id="UP000589626">
    <property type="component" value="Unassembled WGS sequence"/>
</dbReference>
<dbReference type="AlphaFoldDB" id="A0A7W4Z4X5"/>
<dbReference type="RefSeq" id="WP_183595362.1">
    <property type="nucleotide sequence ID" value="NZ_JACHWR010000006.1"/>
</dbReference>
<dbReference type="InterPro" id="IPR001663">
    <property type="entry name" value="Rng_hydr_dOase-A"/>
</dbReference>
<keyword evidence="5" id="KW-0408">Iron</keyword>
<dbReference type="PANTHER" id="PTHR43756">
    <property type="entry name" value="CHOLINE MONOOXYGENASE, CHLOROPLASTIC"/>
    <property type="match status" value="1"/>
</dbReference>
<evidence type="ECO:0000259" key="7">
    <source>
        <dbReference type="PROSITE" id="PS51296"/>
    </source>
</evidence>
<name>A0A7W4Z4X5_9ACTN</name>
<evidence type="ECO:0000256" key="5">
    <source>
        <dbReference type="ARBA" id="ARBA00023004"/>
    </source>
</evidence>
<proteinExistence type="inferred from homology"/>
<dbReference type="PROSITE" id="PS51296">
    <property type="entry name" value="RIESKE"/>
    <property type="match status" value="1"/>
</dbReference>
<dbReference type="GO" id="GO:0016705">
    <property type="term" value="F:oxidoreductase activity, acting on paired donors, with incorporation or reduction of molecular oxygen"/>
    <property type="evidence" value="ECO:0007669"/>
    <property type="project" value="UniProtKB-ARBA"/>
</dbReference>
<dbReference type="InterPro" id="IPR015881">
    <property type="entry name" value="ARHD_Rieske_2Fe_2S"/>
</dbReference>
<dbReference type="GO" id="GO:0004497">
    <property type="term" value="F:monooxygenase activity"/>
    <property type="evidence" value="ECO:0007669"/>
    <property type="project" value="UniProtKB-ARBA"/>
</dbReference>
<evidence type="ECO:0000256" key="6">
    <source>
        <dbReference type="ARBA" id="ARBA00023014"/>
    </source>
</evidence>
<gene>
    <name evidence="8" type="ORF">FHU40_005218</name>
</gene>
<evidence type="ECO:0000256" key="3">
    <source>
        <dbReference type="ARBA" id="ARBA00022723"/>
    </source>
</evidence>
<dbReference type="GO" id="GO:0051213">
    <property type="term" value="F:dioxygenase activity"/>
    <property type="evidence" value="ECO:0007669"/>
    <property type="project" value="UniProtKB-KW"/>
</dbReference>
<feature type="domain" description="Rieske" evidence="7">
    <location>
        <begin position="40"/>
        <end position="150"/>
    </location>
</feature>
<dbReference type="PANTHER" id="PTHR43756:SF1">
    <property type="entry name" value="3-PHENYLPROPIONATE_CINNAMIC ACID DIOXYGENASE SUBUNIT ALPHA"/>
    <property type="match status" value="1"/>
</dbReference>
<keyword evidence="2" id="KW-0001">2Fe-2S</keyword>
<evidence type="ECO:0000256" key="2">
    <source>
        <dbReference type="ARBA" id="ARBA00022714"/>
    </source>
</evidence>
<keyword evidence="8" id="KW-0223">Dioxygenase</keyword>
<keyword evidence="4" id="KW-0560">Oxidoreductase</keyword>
<dbReference type="GO" id="GO:0005506">
    <property type="term" value="F:iron ion binding"/>
    <property type="evidence" value="ECO:0007669"/>
    <property type="project" value="InterPro"/>
</dbReference>
<dbReference type="Gene3D" id="2.102.10.10">
    <property type="entry name" value="Rieske [2Fe-2S] iron-sulphur domain"/>
    <property type="match status" value="1"/>
</dbReference>
<comment type="caution">
    <text evidence="8">The sequence shown here is derived from an EMBL/GenBank/DDBJ whole genome shotgun (WGS) entry which is preliminary data.</text>
</comment>
<dbReference type="InterPro" id="IPR036922">
    <property type="entry name" value="Rieske_2Fe-2S_sf"/>
</dbReference>
<keyword evidence="9" id="KW-1185">Reference proteome</keyword>
<keyword evidence="6" id="KW-0411">Iron-sulfur</keyword>
<sequence>MSPRELTVSVDDDRFDVPRAYFADADVWRRELEAVFRHAWLLIGHESEVPAPGDYVTRRMGLDEVVLVRSEAGELHVLLNSCTHRGTLLCKADVGNTSHFRCGYHGWTFGNDGTLRGVPRGRELYGKDFDKSQLGLRAARVDSFHGLVFATFDQELCSLPDYLGPMAFYLECILGVSPAGTDAPYGSFRFTHLGNWKLEADNLAGDGYHLRHAHRAGFEMGLMGAQAGSVEGVCVQFEHGHALRAQRTATDAEEQAFPGYPEDRWPEIATQLSPEQARMFAHSTVMHGLVFPNMAFVHTPRAGGFDDGEVDAAMMQVRLFNPLGPDETEELNWLVTPRDYPEDWKLSAFKTMQRQHGATAFFESDDLENFRRMLQVNGGRETNRLVPANFDLARDVAPFTPWFDGPGNVVGADVSEVNQRWFYRHYLEMMGADA</sequence>
<organism evidence="8 9">
    <name type="scientific">Nocardioides soli</name>
    <dbReference type="NCBI Taxonomy" id="1036020"/>
    <lineage>
        <taxon>Bacteria</taxon>
        <taxon>Bacillati</taxon>
        <taxon>Actinomycetota</taxon>
        <taxon>Actinomycetes</taxon>
        <taxon>Propionibacteriales</taxon>
        <taxon>Nocardioidaceae</taxon>
        <taxon>Nocardioides</taxon>
    </lineage>
</organism>
<evidence type="ECO:0000256" key="4">
    <source>
        <dbReference type="ARBA" id="ARBA00023002"/>
    </source>
</evidence>
<dbReference type="SUPFAM" id="SSF55961">
    <property type="entry name" value="Bet v1-like"/>
    <property type="match status" value="1"/>
</dbReference>
<dbReference type="EMBL" id="JACHWR010000006">
    <property type="protein sequence ID" value="MBB3045361.1"/>
    <property type="molecule type" value="Genomic_DNA"/>
</dbReference>
<dbReference type="GO" id="GO:0051537">
    <property type="term" value="F:2 iron, 2 sulfur cluster binding"/>
    <property type="evidence" value="ECO:0007669"/>
    <property type="project" value="UniProtKB-KW"/>
</dbReference>
<keyword evidence="3" id="KW-0479">Metal-binding</keyword>
<dbReference type="InterPro" id="IPR017941">
    <property type="entry name" value="Rieske_2Fe-2S"/>
</dbReference>
<evidence type="ECO:0000256" key="1">
    <source>
        <dbReference type="ARBA" id="ARBA00008751"/>
    </source>
</evidence>
<evidence type="ECO:0000313" key="9">
    <source>
        <dbReference type="Proteomes" id="UP000589626"/>
    </source>
</evidence>
<dbReference type="Gene3D" id="3.90.380.10">
    <property type="entry name" value="Naphthalene 1,2-dioxygenase Alpha Subunit, Chain A, domain 1"/>
    <property type="match status" value="1"/>
</dbReference>
<dbReference type="PRINTS" id="PR00090">
    <property type="entry name" value="RNGDIOXGNASE"/>
</dbReference>
<accession>A0A7W4Z4X5</accession>
<protein>
    <submittedName>
        <fullName evidence="8">Phenylpropionate dioxygenase-like ring-hydroxylating dioxygenase large terminal subunit</fullName>
    </submittedName>
</protein>
<evidence type="ECO:0000313" key="8">
    <source>
        <dbReference type="EMBL" id="MBB3045361.1"/>
    </source>
</evidence>
<dbReference type="Pfam" id="PF00355">
    <property type="entry name" value="Rieske"/>
    <property type="match status" value="1"/>
</dbReference>